<accession>A0A3P9LPM0</accession>
<name>A0A3P9LPM0_ORYLA</name>
<feature type="compositionally biased region" description="Polar residues" evidence="2">
    <location>
        <begin position="508"/>
        <end position="521"/>
    </location>
</feature>
<protein>
    <submittedName>
        <fullName evidence="6">TNF receptor superfamily member 11a</fullName>
    </submittedName>
</protein>
<organism evidence="6 7">
    <name type="scientific">Oryzias latipes</name>
    <name type="common">Japanese rice fish</name>
    <name type="synonym">Japanese killifish</name>
    <dbReference type="NCBI Taxonomy" id="8090"/>
    <lineage>
        <taxon>Eukaryota</taxon>
        <taxon>Metazoa</taxon>
        <taxon>Chordata</taxon>
        <taxon>Craniata</taxon>
        <taxon>Vertebrata</taxon>
        <taxon>Euteleostomi</taxon>
        <taxon>Actinopterygii</taxon>
        <taxon>Neopterygii</taxon>
        <taxon>Teleostei</taxon>
        <taxon>Neoteleostei</taxon>
        <taxon>Acanthomorphata</taxon>
        <taxon>Ovalentaria</taxon>
        <taxon>Atherinomorphae</taxon>
        <taxon>Beloniformes</taxon>
        <taxon>Adrianichthyidae</taxon>
        <taxon>Oryziinae</taxon>
        <taxon>Oryzias</taxon>
    </lineage>
</organism>
<dbReference type="InterPro" id="IPR001368">
    <property type="entry name" value="TNFR/NGFR_Cys_rich_reg"/>
</dbReference>
<dbReference type="Gene3D" id="2.10.50.10">
    <property type="entry name" value="Tumor Necrosis Factor Receptor, subunit A, domain 2"/>
    <property type="match status" value="2"/>
</dbReference>
<feature type="region of interest" description="Disordered" evidence="2">
    <location>
        <begin position="586"/>
        <end position="608"/>
    </location>
</feature>
<evidence type="ECO:0000256" key="4">
    <source>
        <dbReference type="SAM" id="SignalP"/>
    </source>
</evidence>
<feature type="region of interest" description="Disordered" evidence="2">
    <location>
        <begin position="503"/>
        <end position="555"/>
    </location>
</feature>
<feature type="compositionally biased region" description="Acidic residues" evidence="2">
    <location>
        <begin position="336"/>
        <end position="346"/>
    </location>
</feature>
<evidence type="ECO:0000313" key="7">
    <source>
        <dbReference type="Proteomes" id="UP000265180"/>
    </source>
</evidence>
<keyword evidence="4" id="KW-0732">Signal</keyword>
<reference evidence="6" key="4">
    <citation type="submission" date="2025-09" db="UniProtKB">
        <authorList>
            <consortium name="Ensembl"/>
        </authorList>
    </citation>
    <scope>IDENTIFICATION</scope>
    <source>
        <strain evidence="6">HNI</strain>
    </source>
</reference>
<comment type="caution">
    <text evidence="1">Lacks conserved residue(s) required for the propagation of feature annotation.</text>
</comment>
<feature type="disulfide bond" evidence="1">
    <location>
        <begin position="47"/>
        <end position="60"/>
    </location>
</feature>
<dbReference type="SMART" id="SM00208">
    <property type="entry name" value="TNFR"/>
    <property type="match status" value="2"/>
</dbReference>
<feature type="compositionally biased region" description="Basic and acidic residues" evidence="2">
    <location>
        <begin position="316"/>
        <end position="327"/>
    </location>
</feature>
<evidence type="ECO:0000256" key="3">
    <source>
        <dbReference type="SAM" id="Phobius"/>
    </source>
</evidence>
<dbReference type="Proteomes" id="UP000265180">
    <property type="component" value="Chromosome 20"/>
</dbReference>
<feature type="transmembrane region" description="Helical" evidence="3">
    <location>
        <begin position="205"/>
        <end position="226"/>
    </location>
</feature>
<feature type="region of interest" description="Disordered" evidence="2">
    <location>
        <begin position="316"/>
        <end position="347"/>
    </location>
</feature>
<reference evidence="6" key="3">
    <citation type="submission" date="2025-08" db="UniProtKB">
        <authorList>
            <consortium name="Ensembl"/>
        </authorList>
    </citation>
    <scope>IDENTIFICATION</scope>
    <source>
        <strain evidence="6">HNI</strain>
    </source>
</reference>
<feature type="disulfide bond" evidence="1">
    <location>
        <begin position="50"/>
        <end position="68"/>
    </location>
</feature>
<reference key="1">
    <citation type="journal article" date="2007" name="Nature">
        <title>The medaka draft genome and insights into vertebrate genome evolution.</title>
        <authorList>
            <person name="Kasahara M."/>
            <person name="Naruse K."/>
            <person name="Sasaki S."/>
            <person name="Nakatani Y."/>
            <person name="Qu W."/>
            <person name="Ahsan B."/>
            <person name="Yamada T."/>
            <person name="Nagayasu Y."/>
            <person name="Doi K."/>
            <person name="Kasai Y."/>
            <person name="Jindo T."/>
            <person name="Kobayashi D."/>
            <person name="Shimada A."/>
            <person name="Toyoda A."/>
            <person name="Kuroki Y."/>
            <person name="Fujiyama A."/>
            <person name="Sasaki T."/>
            <person name="Shimizu A."/>
            <person name="Asakawa S."/>
            <person name="Shimizu N."/>
            <person name="Hashimoto S."/>
            <person name="Yang J."/>
            <person name="Lee Y."/>
            <person name="Matsushima K."/>
            <person name="Sugano S."/>
            <person name="Sakaizumi M."/>
            <person name="Narita T."/>
            <person name="Ohishi K."/>
            <person name="Haga S."/>
            <person name="Ohta F."/>
            <person name="Nomoto H."/>
            <person name="Nogata K."/>
            <person name="Morishita T."/>
            <person name="Endo T."/>
            <person name="Shin-I T."/>
            <person name="Takeda H."/>
            <person name="Morishita S."/>
            <person name="Kohara Y."/>
        </authorList>
    </citation>
    <scope>NUCLEOTIDE SEQUENCE [LARGE SCALE GENOMIC DNA]</scope>
    <source>
        <strain>Hd-rR</strain>
    </source>
</reference>
<sequence>MGKKNLPARWRLPPALVMWLILLCAQDALAKTLQCKENQYREGSKCCDKCQPGYHVYSHCTDSQRTKCVKCNHGEYQPVWTEEMQCVRQKFCDPGKGFMVNKENPVAEEPCRCRPNLQCFHINCEFCEKLPTCDPGSGLEDDLGSNNGRKICSPCKSGFFSAHRNSEQCKEWTNCKAEGRSEKQPGSSRADAVCGPPDPGTTPPWVLVSVLSVLIVLCLLLLRLLCYKDKLKLLSINLRSCVQNLKRTRIQQETLAPLYHSAPAGGGIEAAPGDPRCFPCQETKLVCQDPHSPENEPLRPSASIGASACLLLPEQPTEKGGMEEKTAAETQSEGSGEPEEVSEEDFSSVSPLLAGSCVCVIPVCEPLEVGENEDCSQAVSPGMTGTCSCRALEDGNEDRSKRLRERANGNQEKMALTTSETCEVPLTSCGVPPSSPPERCLPASQSQVMEQSRSDLTDGSPVKTVELYTQTSLHSTFKGNSTTSTVTLASPSLTSASVGDLYLEKPPESSSADQSLGPSWRNSREKRFPLGDSELDCSPESLHSQLAEPTPTSGLVSGNNNTTFISSGQVMNFSGDVIVVCVSQTSHDSDEERQGDAIGSPVQEESSQTAQFFQSRCRSQGNYTTHNTLQELTMPMMQGK</sequence>
<evidence type="ECO:0000256" key="1">
    <source>
        <dbReference type="PROSITE-ProRule" id="PRU00206"/>
    </source>
</evidence>
<dbReference type="PROSITE" id="PS50050">
    <property type="entry name" value="TNFR_NGFR_2"/>
    <property type="match status" value="1"/>
</dbReference>
<feature type="domain" description="TNFR-Cys" evidence="5">
    <location>
        <begin position="34"/>
        <end position="68"/>
    </location>
</feature>
<proteinExistence type="predicted"/>
<dbReference type="AlphaFoldDB" id="A0A3P9LPM0"/>
<keyword evidence="3" id="KW-1133">Transmembrane helix</keyword>
<reference evidence="6 7" key="2">
    <citation type="submission" date="2017-04" db="EMBL/GenBank/DDBJ databases">
        <title>CpG methylation of centromeres and impact of large insertions on vertebrate speciation.</title>
        <authorList>
            <person name="Ichikawa K."/>
            <person name="Yoshimura J."/>
            <person name="Morishita S."/>
        </authorList>
    </citation>
    <scope>NUCLEOTIDE SEQUENCE</scope>
    <source>
        <strain evidence="6 7">HNI</strain>
    </source>
</reference>
<feature type="signal peptide" evidence="4">
    <location>
        <begin position="1"/>
        <end position="30"/>
    </location>
</feature>
<dbReference type="PANTHER" id="PTHR47134">
    <property type="entry name" value="TUMOR NECROSIS FACTOR RECEPTOR SUPERFAMILY MEMBER 11A"/>
    <property type="match status" value="1"/>
</dbReference>
<evidence type="ECO:0000313" key="6">
    <source>
        <dbReference type="Ensembl" id="ENSORLP00020022558.1"/>
    </source>
</evidence>
<dbReference type="InterPro" id="IPR053075">
    <property type="entry name" value="TNFRSF11A"/>
</dbReference>
<dbReference type="Ensembl" id="ENSORLT00020011763.1">
    <property type="protein sequence ID" value="ENSORLP00020022558.1"/>
    <property type="gene ID" value="ENSORLG00020002911.1"/>
</dbReference>
<keyword evidence="1" id="KW-1015">Disulfide bond</keyword>
<keyword evidence="3" id="KW-0812">Transmembrane</keyword>
<evidence type="ECO:0000256" key="2">
    <source>
        <dbReference type="SAM" id="MobiDB-lite"/>
    </source>
</evidence>
<keyword evidence="3" id="KW-0472">Membrane</keyword>
<feature type="repeat" description="TNFR-Cys" evidence="1">
    <location>
        <begin position="34"/>
        <end position="68"/>
    </location>
</feature>
<feature type="chain" id="PRO_5018055928" evidence="4">
    <location>
        <begin position="31"/>
        <end position="640"/>
    </location>
</feature>
<dbReference type="SUPFAM" id="SSF57586">
    <property type="entry name" value="TNF receptor-like"/>
    <property type="match status" value="1"/>
</dbReference>
<dbReference type="PANTHER" id="PTHR47134:SF1">
    <property type="entry name" value="TUMOR NECROSIS FACTOR RECEPTOR SUPERFAMILY MEMBER 11A"/>
    <property type="match status" value="1"/>
</dbReference>
<evidence type="ECO:0000259" key="5">
    <source>
        <dbReference type="PROSITE" id="PS50050"/>
    </source>
</evidence>